<keyword evidence="2" id="KW-1185">Reference proteome</keyword>
<gene>
    <name evidence="1" type="ORF">BST25_03410</name>
</gene>
<dbReference type="Pfam" id="PF05305">
    <property type="entry name" value="DUF732"/>
    <property type="match status" value="1"/>
</dbReference>
<sequence length="107" mass="11092">MFPSRWLAKLTIPAMVGVALTTGTAIAMADSTDDAYLTKLHGLGFSWNSGGDADMISIGHQICSDRMAGKTPDAIAADIHSGLSSKGYSFADVTGMVSAAESTYCPD</sequence>
<dbReference type="AlphaFoldDB" id="A0A1X0DUD5"/>
<comment type="caution">
    <text evidence="1">The sequence shown here is derived from an EMBL/GenBank/DDBJ whole genome shotgun (WGS) entry which is preliminary data.</text>
</comment>
<dbReference type="EMBL" id="MVHR01000003">
    <property type="protein sequence ID" value="ORA76033.1"/>
    <property type="molecule type" value="Genomic_DNA"/>
</dbReference>
<dbReference type="RefSeq" id="WP_083072527.1">
    <property type="nucleotide sequence ID" value="NZ_AP022615.1"/>
</dbReference>
<dbReference type="InterPro" id="IPR007969">
    <property type="entry name" value="DUF732"/>
</dbReference>
<name>A0A1X0DUD5_MYCHE</name>
<dbReference type="Proteomes" id="UP000192566">
    <property type="component" value="Unassembled WGS sequence"/>
</dbReference>
<reference evidence="1 2" key="1">
    <citation type="submission" date="2017-02" db="EMBL/GenBank/DDBJ databases">
        <title>The new phylogeny of genus Mycobacterium.</title>
        <authorList>
            <person name="Tortoli E."/>
            <person name="Trovato A."/>
            <person name="Cirillo D.M."/>
        </authorList>
    </citation>
    <scope>NUCLEOTIDE SEQUENCE [LARGE SCALE GENOMIC DNA]</scope>
    <source>
        <strain evidence="1 2">DSM 44471</strain>
    </source>
</reference>
<accession>A0A1X0DUD5</accession>
<proteinExistence type="predicted"/>
<organism evidence="1 2">
    <name type="scientific">Mycobacterium heidelbergense</name>
    <dbReference type="NCBI Taxonomy" id="53376"/>
    <lineage>
        <taxon>Bacteria</taxon>
        <taxon>Bacillati</taxon>
        <taxon>Actinomycetota</taxon>
        <taxon>Actinomycetes</taxon>
        <taxon>Mycobacteriales</taxon>
        <taxon>Mycobacteriaceae</taxon>
        <taxon>Mycobacterium</taxon>
        <taxon>Mycobacterium simiae complex</taxon>
    </lineage>
</organism>
<evidence type="ECO:0000313" key="2">
    <source>
        <dbReference type="Proteomes" id="UP000192566"/>
    </source>
</evidence>
<protein>
    <submittedName>
        <fullName evidence="1">Uncharacterized protein</fullName>
    </submittedName>
</protein>
<evidence type="ECO:0000313" key="1">
    <source>
        <dbReference type="EMBL" id="ORA76033.1"/>
    </source>
</evidence>